<dbReference type="Proteomes" id="UP001157418">
    <property type="component" value="Unassembled WGS sequence"/>
</dbReference>
<dbReference type="EMBL" id="CAKMRJ010000002">
    <property type="protein sequence ID" value="CAH1416765.1"/>
    <property type="molecule type" value="Genomic_DNA"/>
</dbReference>
<accession>A0AAU9LS66</accession>
<dbReference type="AlphaFoldDB" id="A0AAU9LS66"/>
<name>A0AAU9LS66_9ASTR</name>
<evidence type="ECO:0000313" key="3">
    <source>
        <dbReference type="Proteomes" id="UP001157418"/>
    </source>
</evidence>
<feature type="compositionally biased region" description="Basic and acidic residues" evidence="1">
    <location>
        <begin position="1"/>
        <end position="16"/>
    </location>
</feature>
<protein>
    <submittedName>
        <fullName evidence="2">Uncharacterized protein</fullName>
    </submittedName>
</protein>
<gene>
    <name evidence="2" type="ORF">LVIROSA_LOCUS4509</name>
</gene>
<feature type="region of interest" description="Disordered" evidence="1">
    <location>
        <begin position="1"/>
        <end position="32"/>
    </location>
</feature>
<keyword evidence="3" id="KW-1185">Reference proteome</keyword>
<evidence type="ECO:0000256" key="1">
    <source>
        <dbReference type="SAM" id="MobiDB-lite"/>
    </source>
</evidence>
<reference evidence="2 3" key="1">
    <citation type="submission" date="2022-01" db="EMBL/GenBank/DDBJ databases">
        <authorList>
            <person name="Xiong W."/>
            <person name="Schranz E."/>
        </authorList>
    </citation>
    <scope>NUCLEOTIDE SEQUENCE [LARGE SCALE GENOMIC DNA]</scope>
</reference>
<sequence>MTTKEDGQTSKAESSHKASKSQATGPSTVADTSSSKITMALHNYITLLDTQDQPKEISVIVDYQQKCLLAYALTTTSQTPESLIFQVFQFAAITPRAHSKELDVEFDLGQTTLLLNKEEFETCLGLKHGSREPSTFVTPSSAQLSTMFKEMGSKFEETVEPDLSRINRALLPA</sequence>
<organism evidence="2 3">
    <name type="scientific">Lactuca virosa</name>
    <dbReference type="NCBI Taxonomy" id="75947"/>
    <lineage>
        <taxon>Eukaryota</taxon>
        <taxon>Viridiplantae</taxon>
        <taxon>Streptophyta</taxon>
        <taxon>Embryophyta</taxon>
        <taxon>Tracheophyta</taxon>
        <taxon>Spermatophyta</taxon>
        <taxon>Magnoliopsida</taxon>
        <taxon>eudicotyledons</taxon>
        <taxon>Gunneridae</taxon>
        <taxon>Pentapetalae</taxon>
        <taxon>asterids</taxon>
        <taxon>campanulids</taxon>
        <taxon>Asterales</taxon>
        <taxon>Asteraceae</taxon>
        <taxon>Cichorioideae</taxon>
        <taxon>Cichorieae</taxon>
        <taxon>Lactucinae</taxon>
        <taxon>Lactuca</taxon>
    </lineage>
</organism>
<evidence type="ECO:0000313" key="2">
    <source>
        <dbReference type="EMBL" id="CAH1416765.1"/>
    </source>
</evidence>
<proteinExistence type="predicted"/>
<comment type="caution">
    <text evidence="2">The sequence shown here is derived from an EMBL/GenBank/DDBJ whole genome shotgun (WGS) entry which is preliminary data.</text>
</comment>